<gene>
    <name evidence="2" type="ORF">BOH66_05140</name>
</gene>
<feature type="transmembrane region" description="Helical" evidence="1">
    <location>
        <begin position="31"/>
        <end position="51"/>
    </location>
</feature>
<dbReference type="RefSeq" id="WP_076689937.1">
    <property type="nucleotide sequence ID" value="NZ_CALBSP010000012.1"/>
</dbReference>
<keyword evidence="1" id="KW-1133">Transmembrane helix</keyword>
<dbReference type="STRING" id="36805.BOH66_05140"/>
<feature type="transmembrane region" description="Helical" evidence="1">
    <location>
        <begin position="98"/>
        <end position="119"/>
    </location>
</feature>
<keyword evidence="1" id="KW-0812">Transmembrane</keyword>
<evidence type="ECO:0000256" key="1">
    <source>
        <dbReference type="SAM" id="Phobius"/>
    </source>
</evidence>
<keyword evidence="3" id="KW-1185">Reference proteome</keyword>
<organism evidence="2 3">
    <name type="scientific">Microbacterium aurum</name>
    <dbReference type="NCBI Taxonomy" id="36805"/>
    <lineage>
        <taxon>Bacteria</taxon>
        <taxon>Bacillati</taxon>
        <taxon>Actinomycetota</taxon>
        <taxon>Actinomycetes</taxon>
        <taxon>Micrococcales</taxon>
        <taxon>Microbacteriaceae</taxon>
        <taxon>Microbacterium</taxon>
    </lineage>
</organism>
<proteinExistence type="predicted"/>
<evidence type="ECO:0000313" key="2">
    <source>
        <dbReference type="EMBL" id="APZ33717.1"/>
    </source>
</evidence>
<protein>
    <submittedName>
        <fullName evidence="2">Uncharacterized protein</fullName>
    </submittedName>
</protein>
<dbReference type="KEGG" id="maur:BOH66_05140"/>
<name>A0A1P8U6G2_9MICO</name>
<dbReference type="EMBL" id="CP018762">
    <property type="protein sequence ID" value="APZ33717.1"/>
    <property type="molecule type" value="Genomic_DNA"/>
</dbReference>
<keyword evidence="1" id="KW-0472">Membrane</keyword>
<reference evidence="2 3" key="1">
    <citation type="submission" date="2016-12" db="EMBL/GenBank/DDBJ databases">
        <title>Complete genome sequence of Microbacterium aurum KACC 15219.</title>
        <authorList>
            <person name="Jung Y."/>
            <person name="Shin J.-H."/>
            <person name="Lee Y.-J."/>
            <person name="Yi H."/>
            <person name="Bahn Y.-S."/>
            <person name="Kim J.F."/>
            <person name="Lee D.-W."/>
        </authorList>
    </citation>
    <scope>NUCLEOTIDE SEQUENCE [LARGE SCALE GENOMIC DNA]</scope>
    <source>
        <strain evidence="2 3">KACC 15219</strain>
    </source>
</reference>
<feature type="transmembrane region" description="Helical" evidence="1">
    <location>
        <begin position="63"/>
        <end position="86"/>
    </location>
</feature>
<feature type="transmembrane region" description="Helical" evidence="1">
    <location>
        <begin position="131"/>
        <end position="151"/>
    </location>
</feature>
<sequence>MTAGALIAANSGSQAAAEAGRCLLAERNGLWGIYVTATLGAVPLVAEILWVRRFLTPTARWTAAALAGVIWMGHFTLLALFGFLLIRPGGSTASNFANLATIPFSLAPTLAVALTATLLAPAWKTPTVRRIAALITIIACTAASAVCWVILMTRC</sequence>
<dbReference type="Proteomes" id="UP000187185">
    <property type="component" value="Chromosome"/>
</dbReference>
<evidence type="ECO:0000313" key="3">
    <source>
        <dbReference type="Proteomes" id="UP000187185"/>
    </source>
</evidence>
<dbReference type="AlphaFoldDB" id="A0A1P8U6G2"/>
<accession>A0A1P8U6G2</accession>